<dbReference type="AlphaFoldDB" id="A0A2Y9KEV4"/>
<proteinExistence type="predicted"/>
<accession>A0A2Y9KEV4</accession>
<keyword evidence="1" id="KW-1185">Reference proteome</keyword>
<sequence length="113" mass="12827">MVCEKCEKKLGTVITPDTWKDGARNTTDSIHMERISSPLAGFVKVLCINQVLIIARAVPTKRASAQCVEKRFWIPKTTSKRLCRCVNDTSGFLCDFTFRFQLPRHNTVVQVPK</sequence>
<gene>
    <name evidence="2" type="primary">LOC111155874</name>
</gene>
<evidence type="ECO:0000313" key="2">
    <source>
        <dbReference type="RefSeq" id="XP_022372026.1"/>
    </source>
</evidence>
<reference evidence="2" key="1">
    <citation type="submission" date="2025-08" db="UniProtKB">
        <authorList>
            <consortium name="RefSeq"/>
        </authorList>
    </citation>
    <scope>IDENTIFICATION</scope>
    <source>
        <tissue evidence="2">Blood</tissue>
    </source>
</reference>
<name>A0A2Y9KEV4_ENHLU</name>
<dbReference type="Proteomes" id="UP000248482">
    <property type="component" value="Unplaced"/>
</dbReference>
<evidence type="ECO:0000313" key="1">
    <source>
        <dbReference type="Proteomes" id="UP000248482"/>
    </source>
</evidence>
<organism evidence="1 2">
    <name type="scientific">Enhydra lutris kenyoni</name>
    <name type="common">northern sea otter</name>
    <dbReference type="NCBI Taxonomy" id="391180"/>
    <lineage>
        <taxon>Eukaryota</taxon>
        <taxon>Metazoa</taxon>
        <taxon>Chordata</taxon>
        <taxon>Craniata</taxon>
        <taxon>Vertebrata</taxon>
        <taxon>Euteleostomi</taxon>
        <taxon>Mammalia</taxon>
        <taxon>Eutheria</taxon>
        <taxon>Laurasiatheria</taxon>
        <taxon>Carnivora</taxon>
        <taxon>Caniformia</taxon>
        <taxon>Musteloidea</taxon>
        <taxon>Mustelidae</taxon>
        <taxon>Lutrinae</taxon>
        <taxon>Enhydra</taxon>
    </lineage>
</organism>
<dbReference type="OrthoDB" id="147332at2759"/>
<dbReference type="RefSeq" id="XP_022372026.1">
    <property type="nucleotide sequence ID" value="XM_022516318.1"/>
</dbReference>
<dbReference type="GeneID" id="111155874"/>
<protein>
    <submittedName>
        <fullName evidence="2">Cysteine-rich PDZ-binding protein isoform X1</fullName>
    </submittedName>
</protein>
<dbReference type="KEGG" id="elk:111155874"/>
<dbReference type="STRING" id="391180.A0A2Y9KEV4"/>